<dbReference type="Gene3D" id="3.40.50.2300">
    <property type="match status" value="1"/>
</dbReference>
<keyword evidence="2" id="KW-1185">Reference proteome</keyword>
<reference evidence="1 2" key="1">
    <citation type="submission" date="2023-11" db="EMBL/GenBank/DDBJ databases">
        <title>Peredibacter starrii A3.12.</title>
        <authorList>
            <person name="Mitchell R.J."/>
        </authorList>
    </citation>
    <scope>NUCLEOTIDE SEQUENCE [LARGE SCALE GENOMIC DNA]</scope>
    <source>
        <strain evidence="1 2">A3.12</strain>
    </source>
</reference>
<dbReference type="AlphaFoldDB" id="A0AAX4HNC3"/>
<dbReference type="PANTHER" id="PTHR43155:SF2">
    <property type="entry name" value="CYCLIC DI-GMP PHOSPHODIESTERASE PA4108"/>
    <property type="match status" value="1"/>
</dbReference>
<dbReference type="SUPFAM" id="SSF109604">
    <property type="entry name" value="HD-domain/PDEase-like"/>
    <property type="match status" value="1"/>
</dbReference>
<sequence length="442" mass="50066">MNNSSKYILLMDPNPEILNLQETALSCFYGGEIFAFEDSLRGLEIIQKRGTPEMIIMDHRNLTEEDSLFYRHLDVEKFSTPLIVCSEDSSQDKFMSFYPLVTALIEKPMSVSSFTYLVKSISTLQSLQPTHVPIKIPTLLRLGMGHFDLYLKLSDKNFVKIIHKGEPFFDSDANKLLAKGIKELFIRHEDSKEFLKFLEKEINVENGDTVDGISFAIENVESIEQIAKAMNWSPSVLVAAQKSVSQAVKILSKNDNIVSVLKRRLANPTSAYSRHVGLLTYMVCAFGSSIGWIGESGQVKLAMAALLHDVAVDESIYENLREWDRKATNTSDKSPETIRYRMHPFEASKLVKTLDSFSPDVDQIILQHHEIKDGSGFPRAMDAARIGHLPALFIIVEDLVDFIDDGENIETSITDFITWGREYYDNGHFKKIFTAFEEKLKG</sequence>
<organism evidence="1 2">
    <name type="scientific">Peredibacter starrii</name>
    <dbReference type="NCBI Taxonomy" id="28202"/>
    <lineage>
        <taxon>Bacteria</taxon>
        <taxon>Pseudomonadati</taxon>
        <taxon>Bdellovibrionota</taxon>
        <taxon>Bacteriovoracia</taxon>
        <taxon>Bacteriovoracales</taxon>
        <taxon>Bacteriovoracaceae</taxon>
        <taxon>Peredibacter</taxon>
    </lineage>
</organism>
<proteinExistence type="predicted"/>
<dbReference type="CDD" id="cd00077">
    <property type="entry name" value="HDc"/>
    <property type="match status" value="1"/>
</dbReference>
<dbReference type="RefSeq" id="WP_321393792.1">
    <property type="nucleotide sequence ID" value="NZ_CP139487.1"/>
</dbReference>
<name>A0AAX4HNC3_9BACT</name>
<dbReference type="EMBL" id="CP139487">
    <property type="protein sequence ID" value="WPU64638.1"/>
    <property type="molecule type" value="Genomic_DNA"/>
</dbReference>
<accession>A0AAX4HNC3</accession>
<dbReference type="PANTHER" id="PTHR43155">
    <property type="entry name" value="CYCLIC DI-GMP PHOSPHODIESTERASE PA4108-RELATED"/>
    <property type="match status" value="1"/>
</dbReference>
<evidence type="ECO:0000313" key="2">
    <source>
        <dbReference type="Proteomes" id="UP001324634"/>
    </source>
</evidence>
<dbReference type="Gene3D" id="1.10.3210.10">
    <property type="entry name" value="Hypothetical protein af1432"/>
    <property type="match status" value="1"/>
</dbReference>
<gene>
    <name evidence="1" type="ORF">SOO65_18245</name>
</gene>
<protein>
    <submittedName>
        <fullName evidence="1">HD domain-containing phosphohydrolase</fullName>
    </submittedName>
</protein>
<dbReference type="Pfam" id="PF13487">
    <property type="entry name" value="HD_5"/>
    <property type="match status" value="1"/>
</dbReference>
<dbReference type="KEGG" id="psti:SOO65_18245"/>
<dbReference type="InterPro" id="IPR003607">
    <property type="entry name" value="HD/PDEase_dom"/>
</dbReference>
<dbReference type="Proteomes" id="UP001324634">
    <property type="component" value="Chromosome"/>
</dbReference>
<evidence type="ECO:0000313" key="1">
    <source>
        <dbReference type="EMBL" id="WPU64638.1"/>
    </source>
</evidence>